<protein>
    <submittedName>
        <fullName evidence="8">MFS transporter</fullName>
    </submittedName>
</protein>
<dbReference type="EMBL" id="JAHZIK010001813">
    <property type="protein sequence ID" value="MBW7459757.1"/>
    <property type="molecule type" value="Genomic_DNA"/>
</dbReference>
<feature type="non-terminal residue" evidence="8">
    <location>
        <position position="1"/>
    </location>
</feature>
<feature type="transmembrane region" description="Helical" evidence="6">
    <location>
        <begin position="35"/>
        <end position="54"/>
    </location>
</feature>
<feature type="transmembrane region" description="Helical" evidence="6">
    <location>
        <begin position="100"/>
        <end position="123"/>
    </location>
</feature>
<evidence type="ECO:0000256" key="6">
    <source>
        <dbReference type="SAM" id="Phobius"/>
    </source>
</evidence>
<feature type="transmembrane region" description="Helical" evidence="6">
    <location>
        <begin position="135"/>
        <end position="158"/>
    </location>
</feature>
<reference evidence="8 9" key="1">
    <citation type="submission" date="2021-07" db="EMBL/GenBank/DDBJ databases">
        <title>Paenibacillus radiodurans sp. nov., isolated from the southeastern edge of Tengger Desert.</title>
        <authorList>
            <person name="Zhang G."/>
        </authorList>
    </citation>
    <scope>NUCLEOTIDE SEQUENCE [LARGE SCALE GENOMIC DNA]</scope>
    <source>
        <strain evidence="8 9">CCM 7311</strain>
    </source>
</reference>
<gene>
    <name evidence="8" type="ORF">K0U00_37425</name>
</gene>
<evidence type="ECO:0000256" key="2">
    <source>
        <dbReference type="ARBA" id="ARBA00022448"/>
    </source>
</evidence>
<dbReference type="Proteomes" id="UP001519887">
    <property type="component" value="Unassembled WGS sequence"/>
</dbReference>
<dbReference type="InterPro" id="IPR011701">
    <property type="entry name" value="MFS"/>
</dbReference>
<evidence type="ECO:0000256" key="5">
    <source>
        <dbReference type="ARBA" id="ARBA00023136"/>
    </source>
</evidence>
<name>A0ABS7CFQ3_9BACL</name>
<evidence type="ECO:0000256" key="4">
    <source>
        <dbReference type="ARBA" id="ARBA00022989"/>
    </source>
</evidence>
<dbReference type="PANTHER" id="PTHR42718">
    <property type="entry name" value="MAJOR FACILITATOR SUPERFAMILY MULTIDRUG TRANSPORTER MFSC"/>
    <property type="match status" value="1"/>
</dbReference>
<feature type="domain" description="Major facilitator superfamily (MFS) profile" evidence="7">
    <location>
        <begin position="1"/>
        <end position="162"/>
    </location>
</feature>
<proteinExistence type="predicted"/>
<feature type="transmembrane region" description="Helical" evidence="6">
    <location>
        <begin position="6"/>
        <end position="28"/>
    </location>
</feature>
<dbReference type="PANTHER" id="PTHR42718:SF9">
    <property type="entry name" value="MAJOR FACILITATOR SUPERFAMILY MULTIDRUG TRANSPORTER MFSC"/>
    <property type="match status" value="1"/>
</dbReference>
<dbReference type="SUPFAM" id="SSF103473">
    <property type="entry name" value="MFS general substrate transporter"/>
    <property type="match status" value="1"/>
</dbReference>
<comment type="caution">
    <text evidence="8">The sequence shown here is derived from an EMBL/GenBank/DDBJ whole genome shotgun (WGS) entry which is preliminary data.</text>
</comment>
<evidence type="ECO:0000259" key="7">
    <source>
        <dbReference type="PROSITE" id="PS50850"/>
    </source>
</evidence>
<evidence type="ECO:0000313" key="8">
    <source>
        <dbReference type="EMBL" id="MBW7459757.1"/>
    </source>
</evidence>
<dbReference type="Pfam" id="PF07690">
    <property type="entry name" value="MFS_1"/>
    <property type="match status" value="1"/>
</dbReference>
<evidence type="ECO:0000256" key="3">
    <source>
        <dbReference type="ARBA" id="ARBA00022692"/>
    </source>
</evidence>
<comment type="subcellular location">
    <subcellularLocation>
        <location evidence="1">Cell membrane</location>
        <topology evidence="1">Multi-pass membrane protein</topology>
    </subcellularLocation>
</comment>
<evidence type="ECO:0000256" key="1">
    <source>
        <dbReference type="ARBA" id="ARBA00004651"/>
    </source>
</evidence>
<keyword evidence="4 6" id="KW-1133">Transmembrane helix</keyword>
<keyword evidence="3 6" id="KW-0812">Transmembrane</keyword>
<sequence>WSSFETGLALLAVGVDAVLAPTLTPWLVRRFGNVRVIFGGFCLAAISYFLFLGIDLDWSYAAMFPTMILTGTAFALTYGPLTIAATDGIAEEEQGLASGLLSTSFQFGAALGLSLVTAVNIAATRDGSSQAMLDGFRTALIVPVAAAVIGVIIISFGLHKQSIHHENQAVNDQI</sequence>
<dbReference type="InterPro" id="IPR020846">
    <property type="entry name" value="MFS_dom"/>
</dbReference>
<accession>A0ABS7CFQ3</accession>
<feature type="transmembrane region" description="Helical" evidence="6">
    <location>
        <begin position="60"/>
        <end position="79"/>
    </location>
</feature>
<dbReference type="Gene3D" id="1.20.1250.20">
    <property type="entry name" value="MFS general substrate transporter like domains"/>
    <property type="match status" value="1"/>
</dbReference>
<keyword evidence="5 6" id="KW-0472">Membrane</keyword>
<keyword evidence="2" id="KW-0813">Transport</keyword>
<dbReference type="InterPro" id="IPR036259">
    <property type="entry name" value="MFS_trans_sf"/>
</dbReference>
<organism evidence="8 9">
    <name type="scientific">Paenibacillus sepulcri</name>
    <dbReference type="NCBI Taxonomy" id="359917"/>
    <lineage>
        <taxon>Bacteria</taxon>
        <taxon>Bacillati</taxon>
        <taxon>Bacillota</taxon>
        <taxon>Bacilli</taxon>
        <taxon>Bacillales</taxon>
        <taxon>Paenibacillaceae</taxon>
        <taxon>Paenibacillus</taxon>
    </lineage>
</organism>
<evidence type="ECO:0000313" key="9">
    <source>
        <dbReference type="Proteomes" id="UP001519887"/>
    </source>
</evidence>
<keyword evidence="9" id="KW-1185">Reference proteome</keyword>
<dbReference type="PROSITE" id="PS50850">
    <property type="entry name" value="MFS"/>
    <property type="match status" value="1"/>
</dbReference>